<dbReference type="CDD" id="cd09112">
    <property type="entry name" value="PLDc_CLS_2"/>
    <property type="match status" value="1"/>
</dbReference>
<dbReference type="EMBL" id="FWXY01000007">
    <property type="protein sequence ID" value="SMC68948.1"/>
    <property type="molecule type" value="Genomic_DNA"/>
</dbReference>
<keyword evidence="6" id="KW-0677">Repeat</keyword>
<keyword evidence="11 12" id="KW-1208">Phospholipid metabolism</keyword>
<evidence type="ECO:0000256" key="11">
    <source>
        <dbReference type="ARBA" id="ARBA00023264"/>
    </source>
</evidence>
<dbReference type="GO" id="GO:0008808">
    <property type="term" value="F:cardiolipin synthase activity"/>
    <property type="evidence" value="ECO:0007669"/>
    <property type="project" value="UniProtKB-UniRule"/>
</dbReference>
<feature type="domain" description="PLD phosphodiesterase" evidence="14">
    <location>
        <begin position="395"/>
        <end position="422"/>
    </location>
</feature>
<keyword evidence="16" id="KW-1185">Reference proteome</keyword>
<feature type="active site" evidence="12">
    <location>
        <position position="223"/>
    </location>
</feature>
<comment type="similarity">
    <text evidence="12">Belongs to the phospholipase D family. Cardiolipin synthase subfamily.</text>
</comment>
<evidence type="ECO:0000256" key="7">
    <source>
        <dbReference type="ARBA" id="ARBA00022989"/>
    </source>
</evidence>
<keyword evidence="4 12" id="KW-0808">Transferase</keyword>
<keyword evidence="10 12" id="KW-0594">Phospholipid biosynthesis</keyword>
<comment type="catalytic activity">
    <reaction evidence="12">
        <text>2 a 1,2-diacyl-sn-glycero-3-phospho-(1'-sn-glycerol) = a cardiolipin + glycerol</text>
        <dbReference type="Rhea" id="RHEA:31451"/>
        <dbReference type="ChEBI" id="CHEBI:17754"/>
        <dbReference type="ChEBI" id="CHEBI:62237"/>
        <dbReference type="ChEBI" id="CHEBI:64716"/>
    </reaction>
</comment>
<keyword evidence="2 12" id="KW-1003">Cell membrane</keyword>
<feature type="active site" evidence="12">
    <location>
        <position position="407"/>
    </location>
</feature>
<evidence type="ECO:0000256" key="8">
    <source>
        <dbReference type="ARBA" id="ARBA00023098"/>
    </source>
</evidence>
<feature type="active site" evidence="12">
    <location>
        <position position="230"/>
    </location>
</feature>
<accession>A0A1W2B9B1</accession>
<dbReference type="InterPro" id="IPR022924">
    <property type="entry name" value="Cardiolipin_synthase"/>
</dbReference>
<protein>
    <recommendedName>
        <fullName evidence="12 13">Cardiolipin synthase</fullName>
        <shortName evidence="12">CL synthase</shortName>
        <ecNumber evidence="12 13">2.7.8.-</ecNumber>
    </recommendedName>
</protein>
<dbReference type="Proteomes" id="UP000192418">
    <property type="component" value="Unassembled WGS sequence"/>
</dbReference>
<evidence type="ECO:0000256" key="3">
    <source>
        <dbReference type="ARBA" id="ARBA00022516"/>
    </source>
</evidence>
<comment type="subcellular location">
    <subcellularLocation>
        <location evidence="1 12">Cell membrane</location>
        <topology evidence="1 12">Multi-pass membrane protein</topology>
    </subcellularLocation>
</comment>
<feature type="active site" evidence="12">
    <location>
        <position position="402"/>
    </location>
</feature>
<dbReference type="OrthoDB" id="9762009at2"/>
<dbReference type="PANTHER" id="PTHR21248">
    <property type="entry name" value="CARDIOLIPIN SYNTHASE"/>
    <property type="match status" value="1"/>
</dbReference>
<evidence type="ECO:0000256" key="10">
    <source>
        <dbReference type="ARBA" id="ARBA00023209"/>
    </source>
</evidence>
<dbReference type="Pfam" id="PF13396">
    <property type="entry name" value="PLDc_N"/>
    <property type="match status" value="1"/>
</dbReference>
<evidence type="ECO:0000256" key="4">
    <source>
        <dbReference type="ARBA" id="ARBA00022679"/>
    </source>
</evidence>
<evidence type="ECO:0000256" key="13">
    <source>
        <dbReference type="NCBIfam" id="TIGR04265"/>
    </source>
</evidence>
<dbReference type="Pfam" id="PF13091">
    <property type="entry name" value="PLDc_2"/>
    <property type="match status" value="2"/>
</dbReference>
<dbReference type="HAMAP" id="MF_01916">
    <property type="entry name" value="Cardiolipin_synth_Cls"/>
    <property type="match status" value="1"/>
</dbReference>
<dbReference type="AlphaFoldDB" id="A0A1W2B9B1"/>
<dbReference type="GO" id="GO:0032049">
    <property type="term" value="P:cardiolipin biosynthetic process"/>
    <property type="evidence" value="ECO:0007669"/>
    <property type="project" value="UniProtKB-UniRule"/>
</dbReference>
<feature type="transmembrane region" description="Helical" evidence="12">
    <location>
        <begin position="7"/>
        <end position="25"/>
    </location>
</feature>
<evidence type="ECO:0000313" key="16">
    <source>
        <dbReference type="Proteomes" id="UP000192418"/>
    </source>
</evidence>
<organism evidence="15 16">
    <name type="scientific">Desulfocicer vacuolatum DSM 3385</name>
    <dbReference type="NCBI Taxonomy" id="1121400"/>
    <lineage>
        <taxon>Bacteria</taxon>
        <taxon>Pseudomonadati</taxon>
        <taxon>Thermodesulfobacteriota</taxon>
        <taxon>Desulfobacteria</taxon>
        <taxon>Desulfobacterales</taxon>
        <taxon>Desulfobacteraceae</taxon>
        <taxon>Desulfocicer</taxon>
    </lineage>
</organism>
<evidence type="ECO:0000256" key="1">
    <source>
        <dbReference type="ARBA" id="ARBA00004651"/>
    </source>
</evidence>
<dbReference type="SMART" id="SM00155">
    <property type="entry name" value="PLDc"/>
    <property type="match status" value="2"/>
</dbReference>
<sequence>MSWWNSLFIFILYIYISITIFYLLLDNRETATTLSWLLVFIFFPFGGILVYFMVGRGMRKKVGQTLVRQNLEKRMQEIHQTIIDQQKSDMGWLAEKYSLFEHKKLMELLYRNSDSILTRNTDIKIFFEGADKFNVLLDDLFSARNYIHMEYFIWKSDPLSHQVVEVLKQKVQQGVDVRILYDSIGNYLSKRYLKKLRGMGIKIYPYYNFQSPLKIHTLNYRNHRKIVVIDGGIGYIGGMNMGKEYIDGGEQFPAWRDTHMRIKGEAVTVLQEIFSVSWLNTTNEYIDICPVPISNHTGESLLPVQVTTSGPDSKWESIKQLYFLLISSAQKTIFINTPYFIPDASIVMALKTAALSGIDVRIMLTGFLDKRLPYWAALTYVGELLNAGVKIYYYQRGFMHAKTIVVDGSSCSIGTANMDMRSFELNYEINALIYDESLAGDMESRFHDDMENAREFTREDYAVIGRAKQLRNSLARLFAPLL</sequence>
<dbReference type="InterPro" id="IPR030874">
    <property type="entry name" value="Cardiolipin_synth_Firmi"/>
</dbReference>
<comment type="function">
    <text evidence="12">Catalyzes the reversible phosphatidyl group transfer from one phosphatidylglycerol molecule to another to form cardiolipin (CL) (diphosphatidylglycerol) and glycerol.</text>
</comment>
<dbReference type="Gene3D" id="3.30.870.10">
    <property type="entry name" value="Endonuclease Chain A"/>
    <property type="match status" value="2"/>
</dbReference>
<dbReference type="SUPFAM" id="SSF56024">
    <property type="entry name" value="Phospholipase D/nuclease"/>
    <property type="match status" value="2"/>
</dbReference>
<evidence type="ECO:0000313" key="15">
    <source>
        <dbReference type="EMBL" id="SMC68948.1"/>
    </source>
</evidence>
<dbReference type="InterPro" id="IPR027379">
    <property type="entry name" value="CLS_N"/>
</dbReference>
<dbReference type="GO" id="GO:0005886">
    <property type="term" value="C:plasma membrane"/>
    <property type="evidence" value="ECO:0007669"/>
    <property type="project" value="UniProtKB-SubCell"/>
</dbReference>
<dbReference type="CDD" id="cd09110">
    <property type="entry name" value="PLDc_CLS_1"/>
    <property type="match status" value="1"/>
</dbReference>
<keyword evidence="8 12" id="KW-0443">Lipid metabolism</keyword>
<dbReference type="STRING" id="1121400.SAMN02746065_10752"/>
<evidence type="ECO:0000256" key="5">
    <source>
        <dbReference type="ARBA" id="ARBA00022692"/>
    </source>
</evidence>
<evidence type="ECO:0000256" key="12">
    <source>
        <dbReference type="HAMAP-Rule" id="MF_01916"/>
    </source>
</evidence>
<evidence type="ECO:0000259" key="14">
    <source>
        <dbReference type="PROSITE" id="PS50035"/>
    </source>
</evidence>
<keyword evidence="7 12" id="KW-1133">Transmembrane helix</keyword>
<feature type="domain" description="PLD phosphodiesterase" evidence="14">
    <location>
        <begin position="218"/>
        <end position="245"/>
    </location>
</feature>
<dbReference type="NCBIfam" id="TIGR04265">
    <property type="entry name" value="bac_cardiolipin"/>
    <property type="match status" value="1"/>
</dbReference>
<dbReference type="InterPro" id="IPR001736">
    <property type="entry name" value="PLipase_D/transphosphatidylase"/>
</dbReference>
<gene>
    <name evidence="15" type="ORF">SAMN02746065_10752</name>
</gene>
<evidence type="ECO:0000256" key="6">
    <source>
        <dbReference type="ARBA" id="ARBA00022737"/>
    </source>
</evidence>
<evidence type="ECO:0000256" key="2">
    <source>
        <dbReference type="ARBA" id="ARBA00022475"/>
    </source>
</evidence>
<dbReference type="PANTHER" id="PTHR21248:SF22">
    <property type="entry name" value="PHOSPHOLIPASE D"/>
    <property type="match status" value="1"/>
</dbReference>
<dbReference type="PROSITE" id="PS50035">
    <property type="entry name" value="PLD"/>
    <property type="match status" value="2"/>
</dbReference>
<dbReference type="RefSeq" id="WP_084068278.1">
    <property type="nucleotide sequence ID" value="NZ_FWXY01000007.1"/>
</dbReference>
<reference evidence="15 16" key="1">
    <citation type="submission" date="2017-04" db="EMBL/GenBank/DDBJ databases">
        <authorList>
            <person name="Afonso C.L."/>
            <person name="Miller P.J."/>
            <person name="Scott M.A."/>
            <person name="Spackman E."/>
            <person name="Goraichik I."/>
            <person name="Dimitrov K.M."/>
            <person name="Suarez D.L."/>
            <person name="Swayne D.E."/>
        </authorList>
    </citation>
    <scope>NUCLEOTIDE SEQUENCE [LARGE SCALE GENOMIC DNA]</scope>
    <source>
        <strain evidence="15 16">DSM 3385</strain>
    </source>
</reference>
<feature type="active site" evidence="12">
    <location>
        <position position="225"/>
    </location>
</feature>
<keyword evidence="3 12" id="KW-0444">Lipid biosynthesis</keyword>
<name>A0A1W2B9B1_9BACT</name>
<proteinExistence type="inferred from homology"/>
<keyword evidence="5 12" id="KW-0812">Transmembrane</keyword>
<dbReference type="InterPro" id="IPR025202">
    <property type="entry name" value="PLD-like_dom"/>
</dbReference>
<feature type="active site" evidence="12">
    <location>
        <position position="400"/>
    </location>
</feature>
<keyword evidence="9 12" id="KW-0472">Membrane</keyword>
<dbReference type="EC" id="2.7.8.-" evidence="12 13"/>
<evidence type="ECO:0000256" key="9">
    <source>
        <dbReference type="ARBA" id="ARBA00023136"/>
    </source>
</evidence>
<feature type="transmembrane region" description="Helical" evidence="12">
    <location>
        <begin position="31"/>
        <end position="54"/>
    </location>
</feature>